<proteinExistence type="predicted"/>
<organism evidence="1 2">
    <name type="scientific">Stenotrophomonas maltophilia</name>
    <name type="common">Pseudomonas maltophilia</name>
    <name type="synonym">Xanthomonas maltophilia</name>
    <dbReference type="NCBI Taxonomy" id="40324"/>
    <lineage>
        <taxon>Bacteria</taxon>
        <taxon>Pseudomonadati</taxon>
        <taxon>Pseudomonadota</taxon>
        <taxon>Gammaproteobacteria</taxon>
        <taxon>Lysobacterales</taxon>
        <taxon>Lysobacteraceae</taxon>
        <taxon>Stenotrophomonas</taxon>
        <taxon>Stenotrophomonas maltophilia group</taxon>
    </lineage>
</organism>
<dbReference type="RefSeq" id="WP_032965820.1">
    <property type="nucleotide sequence ID" value="NZ_CAXYHH010000020.1"/>
</dbReference>
<accession>A0AAI9G3G2</accession>
<gene>
    <name evidence="1" type="ORF">REH87_000494</name>
</gene>
<comment type="caution">
    <text evidence="1">The sequence shown here is derived from an EMBL/GenBank/DDBJ whole genome shotgun (WGS) entry which is preliminary data.</text>
</comment>
<evidence type="ECO:0000313" key="2">
    <source>
        <dbReference type="Proteomes" id="UP001225498"/>
    </source>
</evidence>
<evidence type="ECO:0000313" key="1">
    <source>
        <dbReference type="EMBL" id="EKZ1925526.1"/>
    </source>
</evidence>
<reference evidence="1" key="1">
    <citation type="submission" date="2023-08" db="EMBL/GenBank/DDBJ databases">
        <authorList>
            <consortium name="Clinical and Environmental Microbiology Branch: Whole genome sequencing antimicrobial resistance pathogens in the healthcare setting"/>
        </authorList>
    </citation>
    <scope>NUCLEOTIDE SEQUENCE</scope>
    <source>
        <strain evidence="1">2023CJ-00293</strain>
    </source>
</reference>
<dbReference type="Proteomes" id="UP001225498">
    <property type="component" value="Unassembled WGS sequence"/>
</dbReference>
<dbReference type="EMBL" id="ABLTIR010000006">
    <property type="protein sequence ID" value="EKZ1925526.1"/>
    <property type="molecule type" value="Genomic_DNA"/>
</dbReference>
<protein>
    <submittedName>
        <fullName evidence="1">Uncharacterized protein</fullName>
    </submittedName>
</protein>
<dbReference type="AlphaFoldDB" id="A0AAI9G3G2"/>
<name>A0AAI9G3G2_STEMA</name>
<sequence length="70" mass="8034">MVSSNEIPNEGELQAMRDAITRMKRNRQLLDEFCAEQARFVRAEYLAYVEAGFTRPQAMQLVSAKLSPKK</sequence>